<dbReference type="EMBL" id="JANJYI010000003">
    <property type="protein sequence ID" value="KAK2656411.1"/>
    <property type="molecule type" value="Genomic_DNA"/>
</dbReference>
<organism evidence="2 4">
    <name type="scientific">Dipteronia dyeriana</name>
    <dbReference type="NCBI Taxonomy" id="168575"/>
    <lineage>
        <taxon>Eukaryota</taxon>
        <taxon>Viridiplantae</taxon>
        <taxon>Streptophyta</taxon>
        <taxon>Embryophyta</taxon>
        <taxon>Tracheophyta</taxon>
        <taxon>Spermatophyta</taxon>
        <taxon>Magnoliopsida</taxon>
        <taxon>eudicotyledons</taxon>
        <taxon>Gunneridae</taxon>
        <taxon>Pentapetalae</taxon>
        <taxon>rosids</taxon>
        <taxon>malvids</taxon>
        <taxon>Sapindales</taxon>
        <taxon>Sapindaceae</taxon>
        <taxon>Hippocastanoideae</taxon>
        <taxon>Acereae</taxon>
        <taxon>Dipteronia</taxon>
    </lineage>
</organism>
<proteinExistence type="predicted"/>
<evidence type="ECO:0000313" key="3">
    <source>
        <dbReference type="EMBL" id="KAK2656411.1"/>
    </source>
</evidence>
<accession>A0AAD9XBD0</accession>
<comment type="caution">
    <text evidence="2">The sequence shown here is derived from an EMBL/GenBank/DDBJ whole genome shotgun (WGS) entry which is preliminary data.</text>
</comment>
<evidence type="ECO:0000256" key="1">
    <source>
        <dbReference type="SAM" id="MobiDB-lite"/>
    </source>
</evidence>
<feature type="compositionally biased region" description="Low complexity" evidence="1">
    <location>
        <begin position="9"/>
        <end position="23"/>
    </location>
</feature>
<dbReference type="EMBL" id="JANJYI010000003">
    <property type="protein sequence ID" value="KAK2656386.1"/>
    <property type="molecule type" value="Genomic_DNA"/>
</dbReference>
<evidence type="ECO:0000313" key="2">
    <source>
        <dbReference type="EMBL" id="KAK2656386.1"/>
    </source>
</evidence>
<gene>
    <name evidence="2" type="ORF">Ddye_009438</name>
    <name evidence="3" type="ORF">Ddye_009463</name>
</gene>
<keyword evidence="4" id="KW-1185">Reference proteome</keyword>
<sequence>MNFNVGGPSHFSYSTSSLSSSSEDNSEDGVQLMDDLQAIDVEQEAMIKHQENLILLTQYLNQRSNRVTHGGSIPGNIVINRDRENASRNLINDYFTENP</sequence>
<feature type="region of interest" description="Disordered" evidence="1">
    <location>
        <begin position="1"/>
        <end position="29"/>
    </location>
</feature>
<dbReference type="AlphaFoldDB" id="A0AAD9XBD0"/>
<reference evidence="2" key="1">
    <citation type="journal article" date="2023" name="Plant J.">
        <title>Genome sequences and population genomics provide insights into the demographic history, inbreeding, and mutation load of two 'living fossil' tree species of Dipteronia.</title>
        <authorList>
            <person name="Feng Y."/>
            <person name="Comes H.P."/>
            <person name="Chen J."/>
            <person name="Zhu S."/>
            <person name="Lu R."/>
            <person name="Zhang X."/>
            <person name="Li P."/>
            <person name="Qiu J."/>
            <person name="Olsen K.M."/>
            <person name="Qiu Y."/>
        </authorList>
    </citation>
    <scope>NUCLEOTIDE SEQUENCE</scope>
    <source>
        <strain evidence="2">KIB01</strain>
    </source>
</reference>
<dbReference type="Proteomes" id="UP001280121">
    <property type="component" value="Unassembled WGS sequence"/>
</dbReference>
<protein>
    <submittedName>
        <fullName evidence="2">Uncharacterized protein</fullName>
    </submittedName>
</protein>
<evidence type="ECO:0000313" key="4">
    <source>
        <dbReference type="Proteomes" id="UP001280121"/>
    </source>
</evidence>
<name>A0AAD9XBD0_9ROSI</name>